<accession>A0A1G8BXA0</accession>
<dbReference type="RefSeq" id="WP_170031539.1">
    <property type="nucleotide sequence ID" value="NZ_FNDU01000001.1"/>
</dbReference>
<dbReference type="AlphaFoldDB" id="A0A1G8BXA0"/>
<dbReference type="Proteomes" id="UP000199017">
    <property type="component" value="Unassembled WGS sequence"/>
</dbReference>
<reference evidence="1 2" key="1">
    <citation type="submission" date="2016-10" db="EMBL/GenBank/DDBJ databases">
        <authorList>
            <person name="de Groot N.N."/>
        </authorList>
    </citation>
    <scope>NUCLEOTIDE SEQUENCE [LARGE SCALE GENOMIC DNA]</scope>
    <source>
        <strain evidence="2">P4B,CCM 7963,CECT 7998,DSM 25260,IBRC-M 10614,KCTC 13821</strain>
    </source>
</reference>
<proteinExistence type="predicted"/>
<protein>
    <submittedName>
        <fullName evidence="1">Uncharacterized protein</fullName>
    </submittedName>
</protein>
<evidence type="ECO:0000313" key="1">
    <source>
        <dbReference type="EMBL" id="SDH37831.1"/>
    </source>
</evidence>
<dbReference type="STRING" id="930129.SAMN05216352_101115"/>
<keyword evidence="2" id="KW-1185">Reference proteome</keyword>
<name>A0A1G8BXA0_9BACI</name>
<sequence length="45" mass="5085">MKEKVGNCTVCGKEVFCLNGFLNGVLDNQKNLFCFLCIEKKEKQA</sequence>
<evidence type="ECO:0000313" key="2">
    <source>
        <dbReference type="Proteomes" id="UP000199017"/>
    </source>
</evidence>
<dbReference type="EMBL" id="FNDU01000001">
    <property type="protein sequence ID" value="SDH37831.1"/>
    <property type="molecule type" value="Genomic_DNA"/>
</dbReference>
<organism evidence="1 2">
    <name type="scientific">Alteribacillus bidgolensis</name>
    <dbReference type="NCBI Taxonomy" id="930129"/>
    <lineage>
        <taxon>Bacteria</taxon>
        <taxon>Bacillati</taxon>
        <taxon>Bacillota</taxon>
        <taxon>Bacilli</taxon>
        <taxon>Bacillales</taxon>
        <taxon>Bacillaceae</taxon>
        <taxon>Alteribacillus</taxon>
    </lineage>
</organism>
<gene>
    <name evidence="1" type="ORF">SAMN05216352_101115</name>
</gene>